<evidence type="ECO:0000313" key="4">
    <source>
        <dbReference type="Proteomes" id="UP000238220"/>
    </source>
</evidence>
<dbReference type="InterPro" id="IPR011050">
    <property type="entry name" value="Pectin_lyase_fold/virulence"/>
</dbReference>
<dbReference type="InterPro" id="IPR006626">
    <property type="entry name" value="PbH1"/>
</dbReference>
<proteinExistence type="predicted"/>
<dbReference type="Gene3D" id="2.160.20.10">
    <property type="entry name" value="Single-stranded right-handed beta-helix, Pectin lyase-like"/>
    <property type="match status" value="2"/>
</dbReference>
<reference evidence="3 4" key="1">
    <citation type="submission" date="2018-02" db="EMBL/GenBank/DDBJ databases">
        <title>Genome sequencing of Solimonas sp. HR-BB.</title>
        <authorList>
            <person name="Lee Y."/>
            <person name="Jeon C.O."/>
        </authorList>
    </citation>
    <scope>NUCLEOTIDE SEQUENCE [LARGE SCALE GENOMIC DNA]</scope>
    <source>
        <strain evidence="3 4">HR-BB</strain>
    </source>
</reference>
<comment type="caution">
    <text evidence="3">The sequence shown here is derived from an EMBL/GenBank/DDBJ whole genome shotgun (WGS) entry which is preliminary data.</text>
</comment>
<keyword evidence="4" id="KW-1185">Reference proteome</keyword>
<evidence type="ECO:0000259" key="1">
    <source>
        <dbReference type="Pfam" id="PF05048"/>
    </source>
</evidence>
<dbReference type="EMBL" id="PSNW01000008">
    <property type="protein sequence ID" value="PPE73209.1"/>
    <property type="molecule type" value="Genomic_DNA"/>
</dbReference>
<dbReference type="AlphaFoldDB" id="A0A2S5TDZ8"/>
<organism evidence="3 4">
    <name type="scientific">Solimonas fluminis</name>
    <dbReference type="NCBI Taxonomy" id="2086571"/>
    <lineage>
        <taxon>Bacteria</taxon>
        <taxon>Pseudomonadati</taxon>
        <taxon>Pseudomonadota</taxon>
        <taxon>Gammaproteobacteria</taxon>
        <taxon>Nevskiales</taxon>
        <taxon>Nevskiaceae</taxon>
        <taxon>Solimonas</taxon>
    </lineage>
</organism>
<sequence>MSIGIIKSPRRLVNQLRANLADVANGFGSSMVGFKLDAVSAASRTVYEKLAERVSVKDFGATGDGVTDDTAAIQAAVNFAAGVVGGGTVFLPCGTYKISASIVVPPGVNLKGEQRNMYTDFGYPMLGDGVALEVATAGLGANFIMVKLQGAHNSSVEGISFRTDDFTNTNTVTAISDPDEASGLITVQGNTFERVKNGIVSRGGVCTIWNNFGRDVHGNFIHVLAGAGAFGADNVIAFNSGAGSDNGGIGIAVETGENTIMGNMIFNHQYGIRLDTATTPTSGNRVVGNRCEKHSGASIRIEHPSSRDQLIADNRCFNSVVGIDVRNASRVSISGNHCQNDPATGHAGDMQTGIFVSGANRCAVVDNRVYDARLIGIQIAGSSFSQIHNNHVELSQQQGILLSGSDDCSVEGNMVVSSGQAANDTYDAIFCNNTCDRINLVGNVVRHAGLANKARYALFLQAGGSDHNVVGNDFANATAAATQVVSLGSSGTIMKANRGVPDMEPARAMTGATPSVLDGNLFSTANAGATTITNFLNGQAGQTIRIKVDANTTIQNNANILLAGGVNFVGTANDTITLTNFGSNTWYEVCRSVN</sequence>
<dbReference type="InterPro" id="IPR022441">
    <property type="entry name" value="Para_beta_helix_rpt-2"/>
</dbReference>
<dbReference type="Proteomes" id="UP000238220">
    <property type="component" value="Unassembled WGS sequence"/>
</dbReference>
<dbReference type="InterPro" id="IPR012334">
    <property type="entry name" value="Pectin_lyas_fold"/>
</dbReference>
<dbReference type="RefSeq" id="WP_104231248.1">
    <property type="nucleotide sequence ID" value="NZ_PSNW01000008.1"/>
</dbReference>
<dbReference type="InterPro" id="IPR024535">
    <property type="entry name" value="RHGA/B-epi-like_pectate_lyase"/>
</dbReference>
<evidence type="ECO:0008006" key="5">
    <source>
        <dbReference type="Google" id="ProtNLM"/>
    </source>
</evidence>
<feature type="domain" description="Periplasmic copper-binding protein NosD beta helix" evidence="1">
    <location>
        <begin position="283"/>
        <end position="480"/>
    </location>
</feature>
<feature type="domain" description="Rhamnogalacturonase A/B/Epimerase-like pectate lyase" evidence="2">
    <location>
        <begin position="54"/>
        <end position="117"/>
    </location>
</feature>
<evidence type="ECO:0000313" key="3">
    <source>
        <dbReference type="EMBL" id="PPE73209.1"/>
    </source>
</evidence>
<dbReference type="InterPro" id="IPR007742">
    <property type="entry name" value="NosD_dom"/>
</dbReference>
<evidence type="ECO:0000259" key="2">
    <source>
        <dbReference type="Pfam" id="PF12708"/>
    </source>
</evidence>
<dbReference type="Pfam" id="PF12708">
    <property type="entry name" value="Pect-lyase_RHGA_epim"/>
    <property type="match status" value="1"/>
</dbReference>
<dbReference type="NCBIfam" id="TIGR03804">
    <property type="entry name" value="para_beta_helix"/>
    <property type="match status" value="1"/>
</dbReference>
<name>A0A2S5TDZ8_9GAMM</name>
<dbReference type="SUPFAM" id="SSF51126">
    <property type="entry name" value="Pectin lyase-like"/>
    <property type="match status" value="2"/>
</dbReference>
<dbReference type="SMART" id="SM00710">
    <property type="entry name" value="PbH1"/>
    <property type="match status" value="10"/>
</dbReference>
<accession>A0A2S5TDZ8</accession>
<protein>
    <recommendedName>
        <fullName evidence="5">Pectate lyase superfamily protein domain-containing protein</fullName>
    </recommendedName>
</protein>
<dbReference type="Pfam" id="PF05048">
    <property type="entry name" value="NosD"/>
    <property type="match status" value="1"/>
</dbReference>
<gene>
    <name evidence="3" type="ORF">C3942_15445</name>
</gene>